<dbReference type="Pfam" id="PF05920">
    <property type="entry name" value="Homeobox_KN"/>
    <property type="match status" value="1"/>
</dbReference>
<evidence type="ECO:0000256" key="7">
    <source>
        <dbReference type="ARBA" id="ARBA00038021"/>
    </source>
</evidence>
<keyword evidence="6 8" id="KW-0539">Nucleus</keyword>
<evidence type="ECO:0000256" key="2">
    <source>
        <dbReference type="ARBA" id="ARBA00023015"/>
    </source>
</evidence>
<keyword evidence="12" id="KW-1185">Reference proteome</keyword>
<keyword evidence="5" id="KW-0804">Transcription</keyword>
<dbReference type="OrthoDB" id="10056939at2759"/>
<dbReference type="CDD" id="cd00086">
    <property type="entry name" value="homeodomain"/>
    <property type="match status" value="1"/>
</dbReference>
<feature type="region of interest" description="Disordered" evidence="9">
    <location>
        <begin position="209"/>
        <end position="229"/>
    </location>
</feature>
<dbReference type="GO" id="GO:0048646">
    <property type="term" value="P:anatomical structure formation involved in morphogenesis"/>
    <property type="evidence" value="ECO:0007669"/>
    <property type="project" value="UniProtKB-ARBA"/>
</dbReference>
<evidence type="ECO:0000256" key="6">
    <source>
        <dbReference type="ARBA" id="ARBA00023242"/>
    </source>
</evidence>
<evidence type="ECO:0000313" key="11">
    <source>
        <dbReference type="EMBL" id="CAG9771967.1"/>
    </source>
</evidence>
<evidence type="ECO:0000259" key="10">
    <source>
        <dbReference type="PROSITE" id="PS50071"/>
    </source>
</evidence>
<dbReference type="GO" id="GO:0001654">
    <property type="term" value="P:eye development"/>
    <property type="evidence" value="ECO:0007669"/>
    <property type="project" value="UniProtKB-ARBA"/>
</dbReference>
<feature type="domain" description="Homeobox" evidence="10">
    <location>
        <begin position="57"/>
        <end position="120"/>
    </location>
</feature>
<keyword evidence="2" id="KW-0805">Transcription regulation</keyword>
<evidence type="ECO:0000256" key="9">
    <source>
        <dbReference type="SAM" id="MobiDB-lite"/>
    </source>
</evidence>
<dbReference type="SMART" id="SM00389">
    <property type="entry name" value="HOX"/>
    <property type="match status" value="1"/>
</dbReference>
<name>A0A9N9QIJ6_9CUCU</name>
<dbReference type="FunFam" id="1.10.10.60:FF:000059">
    <property type="entry name" value="TGFB-induced factor homeobox 1"/>
    <property type="match status" value="1"/>
</dbReference>
<comment type="subcellular location">
    <subcellularLocation>
        <location evidence="1 8">Nucleus</location>
    </subcellularLocation>
</comment>
<gene>
    <name evidence="11" type="ORF">CEUTPL_LOCUS12389</name>
</gene>
<dbReference type="PROSITE" id="PS50071">
    <property type="entry name" value="HOMEOBOX_2"/>
    <property type="match status" value="1"/>
</dbReference>
<comment type="similarity">
    <text evidence="7">Belongs to the TALE/TGIF homeobox family.</text>
</comment>
<evidence type="ECO:0000256" key="1">
    <source>
        <dbReference type="ARBA" id="ARBA00004123"/>
    </source>
</evidence>
<dbReference type="SUPFAM" id="SSF46689">
    <property type="entry name" value="Homeodomain-like"/>
    <property type="match status" value="1"/>
</dbReference>
<sequence length="490" mass="56822">MSDSPQYELQEAVLHIDQSHLDASSMEEDESLTSEGDGLTEQIMYTTTFEPEYEFIQRTIKRRGHLPKDSVKTLKNWLYEHRFNAYPTEIEKHVLSQETGLTVLQISNWFINARRRYLPDMMRREGYDSMQYTITRRRRNSSREGEDDVVYQKVQKIMRIQKTETGDESQEEGEDGAQEYIIGENGIITPKKFNPWNADIHYGLTVDPSNRTSTSFESKKTKPAAQTTPKVTQPKFASNLVMVKTASGKNVILKVVPQGSGNIPKAVVLKPTKIIKKPQTQVQSAPIRLQQRTQQIQNTIQLQQEPKIATIKNKQQIPKTIILKPTKYIKRPLVHTQIVRQQKQPVVPVEEINIDENEFACTNLKQEVFDSEEETVEATEEVHYTDQEDMPEYIEEEILQEEEYVEQEDGVEVFDDSEIVHEIQDDEITEEMTEEEVMDENQFLSEDIFRQSVQSQPEEVFVNEVTLEEDVNEVTIEENVNEITIIDDDN</sequence>
<dbReference type="InterPro" id="IPR001356">
    <property type="entry name" value="HD"/>
</dbReference>
<dbReference type="InterPro" id="IPR050224">
    <property type="entry name" value="TALE_homeobox"/>
</dbReference>
<reference evidence="11" key="1">
    <citation type="submission" date="2022-01" db="EMBL/GenBank/DDBJ databases">
        <authorList>
            <person name="King R."/>
        </authorList>
    </citation>
    <scope>NUCLEOTIDE SEQUENCE</scope>
</reference>
<dbReference type="InterPro" id="IPR008422">
    <property type="entry name" value="KN_HD"/>
</dbReference>
<dbReference type="GO" id="GO:0006355">
    <property type="term" value="P:regulation of DNA-templated transcription"/>
    <property type="evidence" value="ECO:0007669"/>
    <property type="project" value="InterPro"/>
</dbReference>
<keyword evidence="4 8" id="KW-0371">Homeobox</keyword>
<dbReference type="InterPro" id="IPR009057">
    <property type="entry name" value="Homeodomain-like_sf"/>
</dbReference>
<organism evidence="11 12">
    <name type="scientific">Ceutorhynchus assimilis</name>
    <name type="common">cabbage seed weevil</name>
    <dbReference type="NCBI Taxonomy" id="467358"/>
    <lineage>
        <taxon>Eukaryota</taxon>
        <taxon>Metazoa</taxon>
        <taxon>Ecdysozoa</taxon>
        <taxon>Arthropoda</taxon>
        <taxon>Hexapoda</taxon>
        <taxon>Insecta</taxon>
        <taxon>Pterygota</taxon>
        <taxon>Neoptera</taxon>
        <taxon>Endopterygota</taxon>
        <taxon>Coleoptera</taxon>
        <taxon>Polyphaga</taxon>
        <taxon>Cucujiformia</taxon>
        <taxon>Curculionidae</taxon>
        <taxon>Ceutorhynchinae</taxon>
        <taxon>Ceutorhynchus</taxon>
    </lineage>
</organism>
<dbReference type="AlphaFoldDB" id="A0A9N9QIJ6"/>
<accession>A0A9N9QIJ6</accession>
<dbReference type="GO" id="GO:0005634">
    <property type="term" value="C:nucleus"/>
    <property type="evidence" value="ECO:0007669"/>
    <property type="project" value="UniProtKB-SubCell"/>
</dbReference>
<dbReference type="GO" id="GO:0009887">
    <property type="term" value="P:animal organ morphogenesis"/>
    <property type="evidence" value="ECO:0007669"/>
    <property type="project" value="UniProtKB-ARBA"/>
</dbReference>
<evidence type="ECO:0000256" key="8">
    <source>
        <dbReference type="PROSITE-ProRule" id="PRU00108"/>
    </source>
</evidence>
<dbReference type="Proteomes" id="UP001152799">
    <property type="component" value="Chromosome 7"/>
</dbReference>
<evidence type="ECO:0000256" key="4">
    <source>
        <dbReference type="ARBA" id="ARBA00023155"/>
    </source>
</evidence>
<dbReference type="GO" id="GO:0000987">
    <property type="term" value="F:cis-regulatory region sequence-specific DNA binding"/>
    <property type="evidence" value="ECO:0007669"/>
    <property type="project" value="UniProtKB-ARBA"/>
</dbReference>
<evidence type="ECO:0000256" key="5">
    <source>
        <dbReference type="ARBA" id="ARBA00023163"/>
    </source>
</evidence>
<feature type="DNA-binding region" description="Homeobox" evidence="8">
    <location>
        <begin position="59"/>
        <end position="121"/>
    </location>
</feature>
<evidence type="ECO:0000313" key="12">
    <source>
        <dbReference type="Proteomes" id="UP001152799"/>
    </source>
</evidence>
<evidence type="ECO:0000256" key="3">
    <source>
        <dbReference type="ARBA" id="ARBA00023125"/>
    </source>
</evidence>
<proteinExistence type="inferred from homology"/>
<dbReference type="EMBL" id="OU892283">
    <property type="protein sequence ID" value="CAG9771967.1"/>
    <property type="molecule type" value="Genomic_DNA"/>
</dbReference>
<protein>
    <recommendedName>
        <fullName evidence="10">Homeobox domain-containing protein</fullName>
    </recommendedName>
</protein>
<dbReference type="PANTHER" id="PTHR11850">
    <property type="entry name" value="HOMEOBOX PROTEIN TRANSCRIPTION FACTORS"/>
    <property type="match status" value="1"/>
</dbReference>
<keyword evidence="3 8" id="KW-0238">DNA-binding</keyword>
<dbReference type="Gene3D" id="1.10.10.60">
    <property type="entry name" value="Homeodomain-like"/>
    <property type="match status" value="1"/>
</dbReference>